<comment type="caution">
    <text evidence="2">The sequence shown here is derived from an EMBL/GenBank/DDBJ whole genome shotgun (WGS) entry which is preliminary data.</text>
</comment>
<accession>A0A0F9FHF7</accession>
<dbReference type="PROSITE" id="PS51125">
    <property type="entry name" value="NHL"/>
    <property type="match status" value="4"/>
</dbReference>
<dbReference type="Pfam" id="PF17170">
    <property type="entry name" value="DUF5128"/>
    <property type="match status" value="1"/>
</dbReference>
<keyword evidence="1" id="KW-0677">Repeat</keyword>
<dbReference type="PANTHER" id="PTHR24104:SF25">
    <property type="entry name" value="PROTEIN LIN-41"/>
    <property type="match status" value="1"/>
</dbReference>
<dbReference type="AlphaFoldDB" id="A0A0F9FHF7"/>
<feature type="non-terminal residue" evidence="2">
    <location>
        <position position="1"/>
    </location>
</feature>
<evidence type="ECO:0000313" key="2">
    <source>
        <dbReference type="EMBL" id="KKL50547.1"/>
    </source>
</evidence>
<dbReference type="EMBL" id="LAZR01032558">
    <property type="protein sequence ID" value="KKL50547.1"/>
    <property type="molecule type" value="Genomic_DNA"/>
</dbReference>
<organism evidence="2">
    <name type="scientific">marine sediment metagenome</name>
    <dbReference type="NCBI Taxonomy" id="412755"/>
    <lineage>
        <taxon>unclassified sequences</taxon>
        <taxon>metagenomes</taxon>
        <taxon>ecological metagenomes</taxon>
    </lineage>
</organism>
<protein>
    <recommendedName>
        <fullName evidence="3">SMP-30/Gluconolactonase/LRE-like region domain-containing protein</fullName>
    </recommendedName>
</protein>
<dbReference type="InterPro" id="IPR001258">
    <property type="entry name" value="NHL_repeat"/>
</dbReference>
<evidence type="ECO:0008006" key="3">
    <source>
        <dbReference type="Google" id="ProtNLM"/>
    </source>
</evidence>
<dbReference type="Pfam" id="PF06739">
    <property type="entry name" value="SBBP"/>
    <property type="match status" value="1"/>
</dbReference>
<dbReference type="GO" id="GO:0008270">
    <property type="term" value="F:zinc ion binding"/>
    <property type="evidence" value="ECO:0007669"/>
    <property type="project" value="UniProtKB-KW"/>
</dbReference>
<dbReference type="InterPro" id="IPR050952">
    <property type="entry name" value="TRIM-NHL_E3_ligases"/>
</dbReference>
<sequence>FIAGEEDYFSSYEPRYSDFLVNPHGVFVSEKDILYVTDTGAGRVNVINLNTLESFDILGDRGFMLITPIAVAADLEGNIYVTDSELRRVVVFTGKGKFIRFLEGAFLRPTGLAIDNHNELIYVADTWAHRVHVYSLEGKRLSSIGGGPKGDKSLNYPTHISLDADGNLHIADTLNFKVKVFSPDGDLMTSFGLAGDSYGSFDKIKGIAVDSDGNIYVTDSMLDLVKIFDRQGRLLLFFGGKGSFYGQLLHPAGIFIDSADRIFVADMLNRRVQAFQFLGAFKFPGGG</sequence>
<dbReference type="InterPro" id="IPR011042">
    <property type="entry name" value="6-blade_b-propeller_TolB-like"/>
</dbReference>
<dbReference type="PANTHER" id="PTHR24104">
    <property type="entry name" value="E3 UBIQUITIN-PROTEIN LIGASE NHLRC1-RELATED"/>
    <property type="match status" value="1"/>
</dbReference>
<dbReference type="InterPro" id="IPR010620">
    <property type="entry name" value="SBBP_repeat"/>
</dbReference>
<evidence type="ECO:0000256" key="1">
    <source>
        <dbReference type="ARBA" id="ARBA00022737"/>
    </source>
</evidence>
<dbReference type="Gene3D" id="2.120.10.30">
    <property type="entry name" value="TolB, C-terminal domain"/>
    <property type="match status" value="1"/>
</dbReference>
<reference evidence="2" key="1">
    <citation type="journal article" date="2015" name="Nature">
        <title>Complex archaea that bridge the gap between prokaryotes and eukaryotes.</title>
        <authorList>
            <person name="Spang A."/>
            <person name="Saw J.H."/>
            <person name="Jorgensen S.L."/>
            <person name="Zaremba-Niedzwiedzka K."/>
            <person name="Martijn J."/>
            <person name="Lind A.E."/>
            <person name="van Eijk R."/>
            <person name="Schleper C."/>
            <person name="Guy L."/>
            <person name="Ettema T.J."/>
        </authorList>
    </citation>
    <scope>NUCLEOTIDE SEQUENCE</scope>
</reference>
<gene>
    <name evidence="2" type="ORF">LCGC14_2304410</name>
</gene>
<dbReference type="SUPFAM" id="SSF101898">
    <property type="entry name" value="NHL repeat"/>
    <property type="match status" value="1"/>
</dbReference>
<name>A0A0F9FHF7_9ZZZZ</name>
<proteinExistence type="predicted"/>